<dbReference type="RefSeq" id="WP_128080319.1">
    <property type="nucleotide sequence ID" value="NZ_AODM01000017.1"/>
</dbReference>
<dbReference type="EMBL" id="AODM01000017">
    <property type="protein sequence ID" value="EUJ59492.1"/>
    <property type="molecule type" value="Genomic_DNA"/>
</dbReference>
<dbReference type="InterPro" id="IPR010359">
    <property type="entry name" value="IrrE_HExxH"/>
</dbReference>
<proteinExistence type="predicted"/>
<dbReference type="AlphaFoldDB" id="W7E017"/>
<evidence type="ECO:0000313" key="3">
    <source>
        <dbReference type="Proteomes" id="UP000019241"/>
    </source>
</evidence>
<protein>
    <recommendedName>
        <fullName evidence="1">IrrE N-terminal-like domain-containing protein</fullName>
    </recommendedName>
</protein>
<gene>
    <name evidence="2" type="ORF">MCOL2_05820</name>
</gene>
<evidence type="ECO:0000259" key="1">
    <source>
        <dbReference type="Pfam" id="PF06114"/>
    </source>
</evidence>
<dbReference type="Proteomes" id="UP000019241">
    <property type="component" value="Unassembled WGS sequence"/>
</dbReference>
<feature type="domain" description="IrrE N-terminal-like" evidence="1">
    <location>
        <begin position="25"/>
        <end position="112"/>
    </location>
</feature>
<accession>W7E017</accession>
<reference evidence="2 3" key="1">
    <citation type="submission" date="2012-12" db="EMBL/GenBank/DDBJ databases">
        <title>Novel taxa of Listeriaceae from agricultural environments in the United States.</title>
        <authorList>
            <person name="den Bakker H.C."/>
            <person name="Allred A."/>
            <person name="Warchocki S."/>
            <person name="Wright E.M."/>
            <person name="Burrell A."/>
            <person name="Nightingale K.K."/>
            <person name="Kephart D."/>
            <person name="Wiedmann M."/>
        </authorList>
    </citation>
    <scope>NUCLEOTIDE SEQUENCE [LARGE SCALE GENOMIC DNA]</scope>
    <source>
        <strain evidence="2 3">FSL S10-1203</strain>
    </source>
</reference>
<organism evidence="2 3">
    <name type="scientific">Listeria fleischmannii FSL S10-1203</name>
    <dbReference type="NCBI Taxonomy" id="1265822"/>
    <lineage>
        <taxon>Bacteria</taxon>
        <taxon>Bacillati</taxon>
        <taxon>Bacillota</taxon>
        <taxon>Bacilli</taxon>
        <taxon>Bacillales</taxon>
        <taxon>Listeriaceae</taxon>
        <taxon>Listeria</taxon>
    </lineage>
</organism>
<comment type="caution">
    <text evidence="2">The sequence shown here is derived from an EMBL/GenBank/DDBJ whole genome shotgun (WGS) entry which is preliminary data.</text>
</comment>
<name>W7E017_9LIST</name>
<dbReference type="Gene3D" id="1.10.10.2910">
    <property type="match status" value="1"/>
</dbReference>
<dbReference type="Pfam" id="PF06114">
    <property type="entry name" value="Peptidase_M78"/>
    <property type="match status" value="1"/>
</dbReference>
<evidence type="ECO:0000313" key="2">
    <source>
        <dbReference type="EMBL" id="EUJ59492.1"/>
    </source>
</evidence>
<sequence>MFDEMITKQEELIKKFKTRDPFKLCEHLKIHIFFENLGNTYGYFNTFKQAKMIHINRNILEHEQKFTCAHELKHALFDSNINTPFLSENTLISVDKIEMQANYFATRLLIEDVKKFDTHQKLLQYYGIPLEMERFIKHLRY</sequence>